<name>A0A3N2QD27_9BACT</name>
<dbReference type="InterPro" id="IPR025379">
    <property type="entry name" value="DUF4295"/>
</dbReference>
<dbReference type="EMBL" id="RARA01000018">
    <property type="protein sequence ID" value="ROT47661.1"/>
    <property type="molecule type" value="Genomic_DNA"/>
</dbReference>
<dbReference type="AlphaFoldDB" id="A0A3N2QD27"/>
<reference evidence="1 2" key="1">
    <citation type="submission" date="2018-09" db="EMBL/GenBank/DDBJ databases">
        <title>Comparative Genomics of Wolbachia-Cardinium Dual Endosymbiosis in a Plant-Parasitic Nematode.</title>
        <authorList>
            <person name="Brown A.M.V."/>
            <person name="Wasala S.K."/>
            <person name="Howe D.K."/>
            <person name="Peetz A.B."/>
            <person name="Zasada I.A."/>
            <person name="Denver D.R."/>
        </authorList>
    </citation>
    <scope>NUCLEOTIDE SEQUENCE [LARGE SCALE GENOMIC DNA]</scope>
    <source>
        <strain evidence="1 2">Pp_1</strain>
    </source>
</reference>
<accession>A0A3N2QD27</accession>
<dbReference type="Proteomes" id="UP000270927">
    <property type="component" value="Unassembled WGS sequence"/>
</dbReference>
<sequence length="52" mass="5589">MAKKVVATLSKGGAGKLTKLIQVKKSTKTGAYIFRSRIVPPEMVTEILSIKA</sequence>
<dbReference type="Pfam" id="PF14128">
    <property type="entry name" value="DUF4295"/>
    <property type="match status" value="1"/>
</dbReference>
<comment type="caution">
    <text evidence="1">The sequence shown here is derived from an EMBL/GenBank/DDBJ whole genome shotgun (WGS) entry which is preliminary data.</text>
</comment>
<proteinExistence type="predicted"/>
<evidence type="ECO:0000313" key="1">
    <source>
        <dbReference type="EMBL" id="ROT47661.1"/>
    </source>
</evidence>
<keyword evidence="2" id="KW-1185">Reference proteome</keyword>
<organism evidence="1 2">
    <name type="scientific">Candidatus Cardinium hertigii</name>
    <dbReference type="NCBI Taxonomy" id="247481"/>
    <lineage>
        <taxon>Bacteria</taxon>
        <taxon>Pseudomonadati</taxon>
        <taxon>Bacteroidota</taxon>
        <taxon>Cytophagia</taxon>
        <taxon>Cytophagales</taxon>
        <taxon>Amoebophilaceae</taxon>
        <taxon>Candidatus Cardinium</taxon>
    </lineage>
</organism>
<evidence type="ECO:0000313" key="2">
    <source>
        <dbReference type="Proteomes" id="UP000270927"/>
    </source>
</evidence>
<dbReference type="RefSeq" id="WP_123662447.1">
    <property type="nucleotide sequence ID" value="NZ_RARA01000018.1"/>
</dbReference>
<protein>
    <submittedName>
        <fullName evidence="1">DUF4295 domain-containing protein</fullName>
    </submittedName>
</protein>
<gene>
    <name evidence="1" type="ORF">EDM02_01305</name>
</gene>
<dbReference type="OrthoDB" id="1494985at2"/>